<name>A0A6S7K458_PARCT</name>
<feature type="region of interest" description="Disordered" evidence="1">
    <location>
        <begin position="42"/>
        <end position="129"/>
    </location>
</feature>
<evidence type="ECO:0000256" key="1">
    <source>
        <dbReference type="SAM" id="MobiDB-lite"/>
    </source>
</evidence>
<keyword evidence="3" id="KW-1185">Reference proteome</keyword>
<feature type="compositionally biased region" description="Basic and acidic residues" evidence="1">
    <location>
        <begin position="42"/>
        <end position="81"/>
    </location>
</feature>
<comment type="caution">
    <text evidence="2">The sequence shown here is derived from an EMBL/GenBank/DDBJ whole genome shotgun (WGS) entry which is preliminary data.</text>
</comment>
<evidence type="ECO:0000313" key="3">
    <source>
        <dbReference type="Proteomes" id="UP001152795"/>
    </source>
</evidence>
<dbReference type="Proteomes" id="UP001152795">
    <property type="component" value="Unassembled WGS sequence"/>
</dbReference>
<proteinExistence type="predicted"/>
<sequence>EAINDVDLILGTTEENLKQLRDGKTPQLQAPRPKELQRILLEHQRSVSKNVRDKQTEERDRTPGDDGENIEEHRRMSEADGRPTSPQVTRPQPLHQLSSTSVNIDPPPPSPRDATNTNDKTNPQSNDKR</sequence>
<dbReference type="EMBL" id="CACRXK020026457">
    <property type="protein sequence ID" value="CAB4040206.1"/>
    <property type="molecule type" value="Genomic_DNA"/>
</dbReference>
<dbReference type="AlphaFoldDB" id="A0A6S7K458"/>
<feature type="compositionally biased region" description="Polar residues" evidence="1">
    <location>
        <begin position="113"/>
        <end position="129"/>
    </location>
</feature>
<protein>
    <submittedName>
        <fullName evidence="2">Uncharacterized protein</fullName>
    </submittedName>
</protein>
<organism evidence="2 3">
    <name type="scientific">Paramuricea clavata</name>
    <name type="common">Red gorgonian</name>
    <name type="synonym">Violescent sea-whip</name>
    <dbReference type="NCBI Taxonomy" id="317549"/>
    <lineage>
        <taxon>Eukaryota</taxon>
        <taxon>Metazoa</taxon>
        <taxon>Cnidaria</taxon>
        <taxon>Anthozoa</taxon>
        <taxon>Octocorallia</taxon>
        <taxon>Malacalcyonacea</taxon>
        <taxon>Plexauridae</taxon>
        <taxon>Paramuricea</taxon>
    </lineage>
</organism>
<feature type="compositionally biased region" description="Polar residues" evidence="1">
    <location>
        <begin position="84"/>
        <end position="103"/>
    </location>
</feature>
<accession>A0A6S7K458</accession>
<reference evidence="2" key="1">
    <citation type="submission" date="2020-04" db="EMBL/GenBank/DDBJ databases">
        <authorList>
            <person name="Alioto T."/>
            <person name="Alioto T."/>
            <person name="Gomez Garrido J."/>
        </authorList>
    </citation>
    <scope>NUCLEOTIDE SEQUENCE</scope>
    <source>
        <strain evidence="2">A484AB</strain>
    </source>
</reference>
<gene>
    <name evidence="2" type="ORF">PACLA_8A088177</name>
</gene>
<feature type="non-terminal residue" evidence="2">
    <location>
        <position position="129"/>
    </location>
</feature>
<evidence type="ECO:0000313" key="2">
    <source>
        <dbReference type="EMBL" id="CAB4040206.1"/>
    </source>
</evidence>